<keyword evidence="1" id="KW-0678">Repressor</keyword>
<keyword evidence="3 5" id="KW-0238">DNA-binding</keyword>
<sequence>MNKPAFTRTDAEERRRLLIAAATRVLARDGASGASVRAIAQEAKVSPGLVTHHFGGIDALIAATYADVSAAVTAALDAAVAGAGDDPRARLSAYVAASFAPPIADRALLATWVAFWGLVIARDDVARLHDEQYAHFRGGIEGLLADCGVPPAACRRSAIAITALVDGLWLELCLSPEVFDAAEARAIAEAQIAALLDHQAQNTHRSP</sequence>
<dbReference type="PANTHER" id="PTHR30055">
    <property type="entry name" value="HTH-TYPE TRANSCRIPTIONAL REGULATOR RUTR"/>
    <property type="match status" value="1"/>
</dbReference>
<evidence type="ECO:0000256" key="5">
    <source>
        <dbReference type="PROSITE-ProRule" id="PRU00335"/>
    </source>
</evidence>
<evidence type="ECO:0000313" key="7">
    <source>
        <dbReference type="EMBL" id="MCW6536856.1"/>
    </source>
</evidence>
<keyword evidence="2" id="KW-0805">Transcription regulation</keyword>
<evidence type="ECO:0000259" key="6">
    <source>
        <dbReference type="PROSITE" id="PS50977"/>
    </source>
</evidence>
<dbReference type="PANTHER" id="PTHR30055:SF228">
    <property type="entry name" value="TRANSCRIPTIONAL REGULATOR-RELATED"/>
    <property type="match status" value="1"/>
</dbReference>
<evidence type="ECO:0000313" key="8">
    <source>
        <dbReference type="Proteomes" id="UP001165565"/>
    </source>
</evidence>
<dbReference type="InterPro" id="IPR039538">
    <property type="entry name" value="BetI_C"/>
</dbReference>
<dbReference type="Gene3D" id="1.10.357.10">
    <property type="entry name" value="Tetracycline Repressor, domain 2"/>
    <property type="match status" value="1"/>
</dbReference>
<name>A0AA42CVP9_9SPHN</name>
<dbReference type="SUPFAM" id="SSF48498">
    <property type="entry name" value="Tetracyclin repressor-like, C-terminal domain"/>
    <property type="match status" value="1"/>
</dbReference>
<dbReference type="InterPro" id="IPR009057">
    <property type="entry name" value="Homeodomain-like_sf"/>
</dbReference>
<feature type="domain" description="HTH tetR-type" evidence="6">
    <location>
        <begin position="12"/>
        <end position="72"/>
    </location>
</feature>
<organism evidence="7 8">
    <name type="scientific">Sphingomonas lycopersici</name>
    <dbReference type="NCBI Taxonomy" id="2951807"/>
    <lineage>
        <taxon>Bacteria</taxon>
        <taxon>Pseudomonadati</taxon>
        <taxon>Pseudomonadota</taxon>
        <taxon>Alphaproteobacteria</taxon>
        <taxon>Sphingomonadales</taxon>
        <taxon>Sphingomonadaceae</taxon>
        <taxon>Sphingomonas</taxon>
    </lineage>
</organism>
<dbReference type="GO" id="GO:0000976">
    <property type="term" value="F:transcription cis-regulatory region binding"/>
    <property type="evidence" value="ECO:0007669"/>
    <property type="project" value="TreeGrafter"/>
</dbReference>
<dbReference type="InterPro" id="IPR036271">
    <property type="entry name" value="Tet_transcr_reg_TetR-rel_C_sf"/>
</dbReference>
<evidence type="ECO:0000256" key="1">
    <source>
        <dbReference type="ARBA" id="ARBA00022491"/>
    </source>
</evidence>
<proteinExistence type="predicted"/>
<dbReference type="RefSeq" id="WP_265270644.1">
    <property type="nucleotide sequence ID" value="NZ_JANFAV010000016.1"/>
</dbReference>
<gene>
    <name evidence="7" type="ORF">NEE01_18920</name>
</gene>
<comment type="caution">
    <text evidence="7">The sequence shown here is derived from an EMBL/GenBank/DDBJ whole genome shotgun (WGS) entry which is preliminary data.</text>
</comment>
<feature type="DNA-binding region" description="H-T-H motif" evidence="5">
    <location>
        <begin position="35"/>
        <end position="54"/>
    </location>
</feature>
<dbReference type="PROSITE" id="PS50977">
    <property type="entry name" value="HTH_TETR_2"/>
    <property type="match status" value="1"/>
</dbReference>
<dbReference type="Proteomes" id="UP001165565">
    <property type="component" value="Unassembled WGS sequence"/>
</dbReference>
<protein>
    <submittedName>
        <fullName evidence="7">TetR family transcriptional regulator C-terminal domain-containing protein</fullName>
    </submittedName>
</protein>
<evidence type="ECO:0000256" key="3">
    <source>
        <dbReference type="ARBA" id="ARBA00023125"/>
    </source>
</evidence>
<evidence type="ECO:0000256" key="2">
    <source>
        <dbReference type="ARBA" id="ARBA00023015"/>
    </source>
</evidence>
<dbReference type="Pfam" id="PF13977">
    <property type="entry name" value="TetR_C_6"/>
    <property type="match status" value="1"/>
</dbReference>
<dbReference type="SUPFAM" id="SSF46689">
    <property type="entry name" value="Homeodomain-like"/>
    <property type="match status" value="1"/>
</dbReference>
<dbReference type="InterPro" id="IPR001647">
    <property type="entry name" value="HTH_TetR"/>
</dbReference>
<dbReference type="Pfam" id="PF00440">
    <property type="entry name" value="TetR_N"/>
    <property type="match status" value="1"/>
</dbReference>
<dbReference type="EMBL" id="JANFAV010000016">
    <property type="protein sequence ID" value="MCW6536856.1"/>
    <property type="molecule type" value="Genomic_DNA"/>
</dbReference>
<dbReference type="InterPro" id="IPR050109">
    <property type="entry name" value="HTH-type_TetR-like_transc_reg"/>
</dbReference>
<accession>A0AA42CVP9</accession>
<dbReference type="AlphaFoldDB" id="A0AA42CVP9"/>
<reference evidence="7" key="1">
    <citation type="submission" date="2022-06" db="EMBL/GenBank/DDBJ databases">
        <title>Sphingomonas sp. nov. isolated from rhizosphere soil of tomato.</title>
        <authorList>
            <person name="Dong H."/>
            <person name="Gao R."/>
        </authorList>
    </citation>
    <scope>NUCLEOTIDE SEQUENCE</scope>
    <source>
        <strain evidence="7">MMSM24</strain>
    </source>
</reference>
<evidence type="ECO:0000256" key="4">
    <source>
        <dbReference type="ARBA" id="ARBA00023163"/>
    </source>
</evidence>
<keyword evidence="8" id="KW-1185">Reference proteome</keyword>
<keyword evidence="4" id="KW-0804">Transcription</keyword>
<dbReference type="GO" id="GO:0003700">
    <property type="term" value="F:DNA-binding transcription factor activity"/>
    <property type="evidence" value="ECO:0007669"/>
    <property type="project" value="TreeGrafter"/>
</dbReference>